<dbReference type="SUPFAM" id="SSF52540">
    <property type="entry name" value="P-loop containing nucleoside triphosphate hydrolases"/>
    <property type="match status" value="1"/>
</dbReference>
<protein>
    <recommendedName>
        <fullName evidence="2">Sulfotransferase family protein</fullName>
    </recommendedName>
</protein>
<name>A0A644U737_9ZZZZ</name>
<dbReference type="EMBL" id="VSSQ01000083">
    <property type="protein sequence ID" value="MPL74748.1"/>
    <property type="molecule type" value="Genomic_DNA"/>
</dbReference>
<proteinExistence type="predicted"/>
<accession>A0A644U737</accession>
<gene>
    <name evidence="1" type="ORF">SDC9_20565</name>
</gene>
<dbReference type="AlphaFoldDB" id="A0A644U737"/>
<reference evidence="1" key="1">
    <citation type="submission" date="2019-08" db="EMBL/GenBank/DDBJ databases">
        <authorList>
            <person name="Kucharzyk K."/>
            <person name="Murdoch R.W."/>
            <person name="Higgins S."/>
            <person name="Loffler F."/>
        </authorList>
    </citation>
    <scope>NUCLEOTIDE SEQUENCE</scope>
</reference>
<comment type="caution">
    <text evidence="1">The sequence shown here is derived from an EMBL/GenBank/DDBJ whole genome shotgun (WGS) entry which is preliminary data.</text>
</comment>
<organism evidence="1">
    <name type="scientific">bioreactor metagenome</name>
    <dbReference type="NCBI Taxonomy" id="1076179"/>
    <lineage>
        <taxon>unclassified sequences</taxon>
        <taxon>metagenomes</taxon>
        <taxon>ecological metagenomes</taxon>
    </lineage>
</organism>
<sequence length="384" mass="42331">MRTVCHIGHHKTGTTSLQAFLAQNSLSLLKVGILYPWVETQGAAVMMAKAARGSDKAEILPINVREAHNALAFRMLADRREHWRVPPYHKELPHSNQMLIGLRNQLESLSPADVVLCSEVMSHFGKTAADEITRLRQNGLRPAQEFTLWCTLRRPDEQLISWHGQQVRFGNAPAPLSDPEHGLNLNWLHVDYRGVVAPWLQLIPETQLMLRPYAETLQQGGSVNDFLKNSGIGFPKALLPAPKMNVSRHPAVVTLLREANRDLPRPLAQEIAHVVDQLAPDLALPPARDIESLGAAARARLLAHFRPIHVWLSQTSGRDAFFPDLEEMALCRPMPEAEALRILLDQLVPDRLGPDASPDAAAYLAVLRDAPSASMAISGGAGAP</sequence>
<evidence type="ECO:0008006" key="2">
    <source>
        <dbReference type="Google" id="ProtNLM"/>
    </source>
</evidence>
<dbReference type="InterPro" id="IPR027417">
    <property type="entry name" value="P-loop_NTPase"/>
</dbReference>
<evidence type="ECO:0000313" key="1">
    <source>
        <dbReference type="EMBL" id="MPL74748.1"/>
    </source>
</evidence>